<proteinExistence type="predicted"/>
<sequence length="69" mass="7681">MSSSSHHEYMCPQCNHINALPDRALRNMYKEQLTTCEKCGCKLEVTPADGINNQINIVVAIAGQEYTVP</sequence>
<reference evidence="1 2" key="1">
    <citation type="submission" date="2020-03" db="EMBL/GenBank/DDBJ databases">
        <title>Alteromonas ponticola sp. nov., isolated from seawater.</title>
        <authorList>
            <person name="Yoon J.-H."/>
            <person name="Kim Y.-O."/>
        </authorList>
    </citation>
    <scope>NUCLEOTIDE SEQUENCE [LARGE SCALE GENOMIC DNA]</scope>
    <source>
        <strain evidence="1 2">MYP5</strain>
    </source>
</reference>
<evidence type="ECO:0000313" key="2">
    <source>
        <dbReference type="Proteomes" id="UP000709336"/>
    </source>
</evidence>
<dbReference type="RefSeq" id="WP_169211489.1">
    <property type="nucleotide sequence ID" value="NZ_JAATNW010000006.1"/>
</dbReference>
<dbReference type="EMBL" id="JAATNW010000006">
    <property type="protein sequence ID" value="NMH60949.1"/>
    <property type="molecule type" value="Genomic_DNA"/>
</dbReference>
<dbReference type="Proteomes" id="UP000709336">
    <property type="component" value="Unassembled WGS sequence"/>
</dbReference>
<protein>
    <recommendedName>
        <fullName evidence="3">CPXCG motif-containing cysteine-rich protein</fullName>
    </recommendedName>
</protein>
<name>A0ABX1R3D0_9ALTE</name>
<evidence type="ECO:0000313" key="1">
    <source>
        <dbReference type="EMBL" id="NMH60949.1"/>
    </source>
</evidence>
<keyword evidence="2" id="KW-1185">Reference proteome</keyword>
<accession>A0ABX1R3D0</accession>
<gene>
    <name evidence="1" type="ORF">HCJ96_13005</name>
</gene>
<comment type="caution">
    <text evidence="1">The sequence shown here is derived from an EMBL/GenBank/DDBJ whole genome shotgun (WGS) entry which is preliminary data.</text>
</comment>
<organism evidence="1 2">
    <name type="scientific">Alteromonas ponticola</name>
    <dbReference type="NCBI Taxonomy" id="2720613"/>
    <lineage>
        <taxon>Bacteria</taxon>
        <taxon>Pseudomonadati</taxon>
        <taxon>Pseudomonadota</taxon>
        <taxon>Gammaproteobacteria</taxon>
        <taxon>Alteromonadales</taxon>
        <taxon>Alteromonadaceae</taxon>
        <taxon>Alteromonas/Salinimonas group</taxon>
        <taxon>Alteromonas</taxon>
    </lineage>
</organism>
<evidence type="ECO:0008006" key="3">
    <source>
        <dbReference type="Google" id="ProtNLM"/>
    </source>
</evidence>